<dbReference type="GO" id="GO:0016787">
    <property type="term" value="F:hydrolase activity"/>
    <property type="evidence" value="ECO:0007669"/>
    <property type="project" value="UniProtKB-KW"/>
</dbReference>
<evidence type="ECO:0000313" key="4">
    <source>
        <dbReference type="EMBL" id="MFD0793663.1"/>
    </source>
</evidence>
<dbReference type="Pfam" id="PF20737">
    <property type="entry name" value="Glyco_hydro127C"/>
    <property type="match status" value="1"/>
</dbReference>
<dbReference type="PANTHER" id="PTHR43465">
    <property type="entry name" value="DUF1680 DOMAIN PROTEIN (AFU_ORTHOLOGUE AFUA_1G08910)"/>
    <property type="match status" value="1"/>
</dbReference>
<dbReference type="SUPFAM" id="SSF48208">
    <property type="entry name" value="Six-hairpin glycosidases"/>
    <property type="match status" value="1"/>
</dbReference>
<proteinExistence type="predicted"/>
<dbReference type="Proteomes" id="UP001597010">
    <property type="component" value="Unassembled WGS sequence"/>
</dbReference>
<dbReference type="InterPro" id="IPR049046">
    <property type="entry name" value="Beta-AFase-like_GH127_middle"/>
</dbReference>
<dbReference type="Pfam" id="PF20736">
    <property type="entry name" value="Glyco_hydro127M"/>
    <property type="match status" value="1"/>
</dbReference>
<feature type="domain" description="Non-reducing end beta-L-arabinofuranosidase-like GH127 C-terminal" evidence="3">
    <location>
        <begin position="513"/>
        <end position="606"/>
    </location>
</feature>
<dbReference type="InterPro" id="IPR012878">
    <property type="entry name" value="Beta-AFase-like_GH127_cat"/>
</dbReference>
<keyword evidence="5" id="KW-1185">Reference proteome</keyword>
<name>A0ABW3ASF3_9SPHI</name>
<comment type="caution">
    <text evidence="4">The sequence shown here is derived from an EMBL/GenBank/DDBJ whole genome shotgun (WGS) entry which is preliminary data.</text>
</comment>
<dbReference type="InterPro" id="IPR008928">
    <property type="entry name" value="6-hairpin_glycosidase_sf"/>
</dbReference>
<feature type="domain" description="Non-reducing end beta-L-arabinofuranosidase-like GH127 middle" evidence="2">
    <location>
        <begin position="400"/>
        <end position="511"/>
    </location>
</feature>
<evidence type="ECO:0000259" key="3">
    <source>
        <dbReference type="Pfam" id="PF20737"/>
    </source>
</evidence>
<dbReference type="PANTHER" id="PTHR43465:SF2">
    <property type="entry name" value="DUF1680 DOMAIN PROTEIN (AFU_ORTHOLOGUE AFUA_1G08910)"/>
    <property type="match status" value="1"/>
</dbReference>
<dbReference type="InterPro" id="IPR049049">
    <property type="entry name" value="Beta-AFase-like_GH127_C"/>
</dbReference>
<gene>
    <name evidence="4" type="ORF">ACFQZX_08540</name>
</gene>
<dbReference type="InterPro" id="IPR049174">
    <property type="entry name" value="Beta-AFase-like"/>
</dbReference>
<reference evidence="5" key="1">
    <citation type="journal article" date="2019" name="Int. J. Syst. Evol. Microbiol.">
        <title>The Global Catalogue of Microorganisms (GCM) 10K type strain sequencing project: providing services to taxonomists for standard genome sequencing and annotation.</title>
        <authorList>
            <consortium name="The Broad Institute Genomics Platform"/>
            <consortium name="The Broad Institute Genome Sequencing Center for Infectious Disease"/>
            <person name="Wu L."/>
            <person name="Ma J."/>
        </authorList>
    </citation>
    <scope>NUCLEOTIDE SEQUENCE [LARGE SCALE GENOMIC DNA]</scope>
    <source>
        <strain evidence="5">CCUG 61484</strain>
    </source>
</reference>
<accession>A0ABW3ASF3</accession>
<keyword evidence="4" id="KW-0378">Hydrolase</keyword>
<protein>
    <submittedName>
        <fullName evidence="4">Glycoside hydrolase family 127 protein</fullName>
    </submittedName>
</protein>
<evidence type="ECO:0000259" key="2">
    <source>
        <dbReference type="Pfam" id="PF20736"/>
    </source>
</evidence>
<evidence type="ECO:0000313" key="5">
    <source>
        <dbReference type="Proteomes" id="UP001597010"/>
    </source>
</evidence>
<dbReference type="EMBL" id="JBHTHZ010000005">
    <property type="protein sequence ID" value="MFD0793663.1"/>
    <property type="molecule type" value="Genomic_DNA"/>
</dbReference>
<feature type="domain" description="Non-reducing end beta-L-arabinofuranosidase-like GH127 catalytic" evidence="1">
    <location>
        <begin position="9"/>
        <end position="389"/>
    </location>
</feature>
<organism evidence="4 5">
    <name type="scientific">Mucilaginibacter litoreus</name>
    <dbReference type="NCBI Taxonomy" id="1048221"/>
    <lineage>
        <taxon>Bacteria</taxon>
        <taxon>Pseudomonadati</taxon>
        <taxon>Bacteroidota</taxon>
        <taxon>Sphingobacteriia</taxon>
        <taxon>Sphingobacteriales</taxon>
        <taxon>Sphingobacteriaceae</taxon>
        <taxon>Mucilaginibacter</taxon>
    </lineage>
</organism>
<dbReference type="Pfam" id="PF07944">
    <property type="entry name" value="Beta-AFase-like_GH127_cat"/>
    <property type="match status" value="1"/>
</dbReference>
<evidence type="ECO:0000259" key="1">
    <source>
        <dbReference type="Pfam" id="PF07944"/>
    </source>
</evidence>
<sequence>MQPVSFSKVIITDNFWAPRIKTVSNVTIPVCVEQTEVKTPRIRNFEKVARKQGEKHEGIYYDDSDVYKALEAIAYSLKNHPDDKLEAKADEWIDKIAAAQQPDGYLNTYYTLRKFEGKWTDMEKHEDYNAGHLIEAAVAYYNTTGKRKLLDVAIRVADNIDSTFRLQNRHWVSGHEEIELALVKLYHATGQSKYLNLADWYLQQRGHGYGKGMIWDRKDMGVKYAQDDVPVKDQKQIEGHAVRAMYLYTGAADVGAAKSDAGYMTAMNNVWEDVVYRNMYITGGIGSSGSNEGFSVDYDLPNADAYCETCASVGMVLWNERMNLLTGNAKYIDVLERSLYNGALDGLSLSGDRFFYGNPLASSGNNSRSEWFGTACCPSNIARLVESLGNYIYASADNAVWVNLFIGSNTNIKLKQGNVKISQQTNYPWDGKIEIMVSPDTKSKFPLYVRIPGWAVNKPVPGNTYKYIDADNSEFTIKLNGKPVKYELNNGYAVVNNYWTSNDKITVDLPMPVRKIQAIDSVKANQGKVALQRGPLVYCVEQSAEINNPTDIVVSKNSVFTSAYRKDVLGGIVELKTNMRDNSVLTAIPYYSWANRGKSNMQVWLPLSK</sequence>